<accession>A0A9Q5HTK2</accession>
<evidence type="ECO:0000256" key="1">
    <source>
        <dbReference type="ARBA" id="ARBA00006432"/>
    </source>
</evidence>
<evidence type="ECO:0000313" key="3">
    <source>
        <dbReference type="EMBL" id="OCB85686.1"/>
    </source>
</evidence>
<dbReference type="OrthoDB" id="429813at2759"/>
<name>A0A9Q5HTK2_SANBA</name>
<evidence type="ECO:0000259" key="2">
    <source>
        <dbReference type="Pfam" id="PF00501"/>
    </source>
</evidence>
<keyword evidence="4" id="KW-1185">Reference proteome</keyword>
<reference evidence="3" key="1">
    <citation type="submission" date="2016-06" db="EMBL/GenBank/DDBJ databases">
        <title>Draft Genome sequence of the fungus Inonotus baumii.</title>
        <authorList>
            <person name="Zhu H."/>
            <person name="Lin W."/>
        </authorList>
    </citation>
    <scope>NUCLEOTIDE SEQUENCE</scope>
    <source>
        <strain evidence="3">821</strain>
    </source>
</reference>
<evidence type="ECO:0000313" key="4">
    <source>
        <dbReference type="Proteomes" id="UP000757232"/>
    </source>
</evidence>
<dbReference type="EMBL" id="LNZH02000208">
    <property type="protein sequence ID" value="OCB85686.1"/>
    <property type="molecule type" value="Genomic_DNA"/>
</dbReference>
<dbReference type="AlphaFoldDB" id="A0A9Q5HTK2"/>
<feature type="domain" description="AMP-dependent synthetase/ligase" evidence="2">
    <location>
        <begin position="12"/>
        <end position="331"/>
    </location>
</feature>
<dbReference type="InterPro" id="IPR000873">
    <property type="entry name" value="AMP-dep_synth/lig_dom"/>
</dbReference>
<dbReference type="Gene3D" id="3.40.50.12780">
    <property type="entry name" value="N-terminal domain of ligase-like"/>
    <property type="match status" value="1"/>
</dbReference>
<protein>
    <submittedName>
        <fullName evidence="3">Acetyl-CoA synthetase-like protein</fullName>
    </submittedName>
</protein>
<comment type="similarity">
    <text evidence="1">Belongs to the ATP-dependent AMP-binding enzyme family.</text>
</comment>
<organism evidence="3 4">
    <name type="scientific">Sanghuangporus baumii</name>
    <name type="common">Phellinus baumii</name>
    <dbReference type="NCBI Taxonomy" id="108892"/>
    <lineage>
        <taxon>Eukaryota</taxon>
        <taxon>Fungi</taxon>
        <taxon>Dikarya</taxon>
        <taxon>Basidiomycota</taxon>
        <taxon>Agaricomycotina</taxon>
        <taxon>Agaricomycetes</taxon>
        <taxon>Hymenochaetales</taxon>
        <taxon>Hymenochaetaceae</taxon>
        <taxon>Sanghuangporus</taxon>
    </lineage>
</organism>
<proteinExistence type="inferred from homology"/>
<dbReference type="InterPro" id="IPR042099">
    <property type="entry name" value="ANL_N_sf"/>
</dbReference>
<dbReference type="GO" id="GO:0006631">
    <property type="term" value="P:fatty acid metabolic process"/>
    <property type="evidence" value="ECO:0007669"/>
    <property type="project" value="TreeGrafter"/>
</dbReference>
<dbReference type="PANTHER" id="PTHR43201:SF8">
    <property type="entry name" value="ACYL-COA SYNTHETASE FAMILY MEMBER 3"/>
    <property type="match status" value="1"/>
</dbReference>
<dbReference type="GO" id="GO:0031956">
    <property type="term" value="F:medium-chain fatty acid-CoA ligase activity"/>
    <property type="evidence" value="ECO:0007669"/>
    <property type="project" value="TreeGrafter"/>
</dbReference>
<dbReference type="Proteomes" id="UP000757232">
    <property type="component" value="Unassembled WGS sequence"/>
</dbReference>
<dbReference type="Pfam" id="PF23562">
    <property type="entry name" value="AMP-binding_C_3"/>
    <property type="match status" value="1"/>
</dbReference>
<dbReference type="PANTHER" id="PTHR43201">
    <property type="entry name" value="ACYL-COA SYNTHETASE"/>
    <property type="match status" value="1"/>
</dbReference>
<comment type="caution">
    <text evidence="3">The sequence shown here is derived from an EMBL/GenBank/DDBJ whole genome shotgun (WGS) entry which is preliminary data.</text>
</comment>
<sequence length="537" mass="59748">MPSLLTHLNVLQEAAIQYPDRHAFRLAEQSLAGINTWTPKTFSAFHADVELAARYWSSNLSAQGLTPRSVVGLWLAGMDYSDVVNIYGMSRAGFVPQLFSLRLPNPTVVYELLERAQAKALVYDPSFESIVIKPPVPTQRVASLDELESCAEAPLPPFPSLGSNDLVFIFHTSGSTSGSPKLVPCDARWVNSVVFKSREASAPAHRVPHKQDVCTWLGSMCHIGQTFMLIGSLQHGSCTIQPTKIAFSSEELVDMITRCGLNRLHQFATFLSTHLRHARHNPKLLAYLQSLDTILYSGLPLPQEDEDFAYQNKLRLVNLFGSTECGAMMLSQRTCGPEARFLTPLKGLHYGFFPAGPASNHDGGQVSANSQLLELVILSDSPDCPHASLRKPDGHFHTGDLFLEAGPNQYIFRGRDDDWIKSLNSLRCDTRAIEENVRATCGDLVEECIVVGSGRASPALFVEPATEMDDEKLKVEIIRRTRAFHARRYIHERITDPDFVIVAERNTLPRTATKGNIRRKAVEETYKDLLDELYGED</sequence>
<gene>
    <name evidence="3" type="ORF">A7U60_g7337</name>
</gene>
<dbReference type="Pfam" id="PF00501">
    <property type="entry name" value="AMP-binding"/>
    <property type="match status" value="1"/>
</dbReference>
<dbReference type="SUPFAM" id="SSF56801">
    <property type="entry name" value="Acetyl-CoA synthetase-like"/>
    <property type="match status" value="1"/>
</dbReference>